<comment type="catalytic activity">
    <reaction evidence="3">
        <text>uridine(35) in tRNA(Tyr) = pseudouridine(35) in tRNA(Tyr)</text>
        <dbReference type="Rhea" id="RHEA:60556"/>
        <dbReference type="Rhea" id="RHEA-COMP:15607"/>
        <dbReference type="Rhea" id="RHEA-COMP:15608"/>
        <dbReference type="ChEBI" id="CHEBI:65314"/>
        <dbReference type="ChEBI" id="CHEBI:65315"/>
    </reaction>
</comment>
<dbReference type="GO" id="GO:0000455">
    <property type="term" value="P:enzyme-directed rRNA pseudouridine synthesis"/>
    <property type="evidence" value="ECO:0007669"/>
    <property type="project" value="UniProtKB-ARBA"/>
</dbReference>
<evidence type="ECO:0000259" key="7">
    <source>
        <dbReference type="SMART" id="SM00363"/>
    </source>
</evidence>
<evidence type="ECO:0000256" key="5">
    <source>
        <dbReference type="PROSITE-ProRule" id="PRU00182"/>
    </source>
</evidence>
<dbReference type="NCBIfam" id="TIGR00093">
    <property type="entry name" value="pseudouridine synthase"/>
    <property type="match status" value="1"/>
</dbReference>
<comment type="catalytic activity">
    <reaction evidence="4">
        <text>uridine(2604) in 23S rRNA = pseudouridine(2604) in 23S rRNA</text>
        <dbReference type="Rhea" id="RHEA:38875"/>
        <dbReference type="Rhea" id="RHEA-COMP:10093"/>
        <dbReference type="Rhea" id="RHEA-COMP:10094"/>
        <dbReference type="ChEBI" id="CHEBI:65314"/>
        <dbReference type="ChEBI" id="CHEBI:65315"/>
        <dbReference type="EC" id="5.4.99.21"/>
    </reaction>
</comment>
<dbReference type="PROSITE" id="PS50889">
    <property type="entry name" value="S4"/>
    <property type="match status" value="1"/>
</dbReference>
<dbReference type="RefSeq" id="WP_093308979.1">
    <property type="nucleotide sequence ID" value="NZ_FNYH01000004.1"/>
</dbReference>
<dbReference type="InterPro" id="IPR000748">
    <property type="entry name" value="PsdUridine_synth_RsuA/RluB/E/F"/>
</dbReference>
<dbReference type="CDD" id="cd02553">
    <property type="entry name" value="PseudoU_synth_RsuA"/>
    <property type="match status" value="1"/>
</dbReference>
<dbReference type="STRING" id="64971.SAMN05421831_104106"/>
<accession>A0A1H6RP00</accession>
<dbReference type="Pfam" id="PF00849">
    <property type="entry name" value="PseudoU_synth_2"/>
    <property type="match status" value="1"/>
</dbReference>
<protein>
    <recommendedName>
        <fullName evidence="6">Pseudouridine synthase</fullName>
        <ecNumber evidence="6">5.4.99.-</ecNumber>
    </recommendedName>
</protein>
<dbReference type="SUPFAM" id="SSF55174">
    <property type="entry name" value="Alpha-L RNA-binding motif"/>
    <property type="match status" value="1"/>
</dbReference>
<dbReference type="Pfam" id="PF01479">
    <property type="entry name" value="S4"/>
    <property type="match status" value="1"/>
</dbReference>
<dbReference type="Gene3D" id="3.30.70.1560">
    <property type="entry name" value="Alpha-L RNA-binding motif"/>
    <property type="match status" value="1"/>
</dbReference>
<dbReference type="InterPro" id="IPR002942">
    <property type="entry name" value="S4_RNA-bd"/>
</dbReference>
<keyword evidence="2 6" id="KW-0413">Isomerase</keyword>
<dbReference type="AlphaFoldDB" id="A0A1H6RP00"/>
<dbReference type="InterPro" id="IPR050343">
    <property type="entry name" value="RsuA_PseudoU_synthase"/>
</dbReference>
<dbReference type="Gene3D" id="3.10.290.10">
    <property type="entry name" value="RNA-binding S4 domain"/>
    <property type="match status" value="1"/>
</dbReference>
<evidence type="ECO:0000256" key="1">
    <source>
        <dbReference type="ARBA" id="ARBA00008348"/>
    </source>
</evidence>
<evidence type="ECO:0000256" key="4">
    <source>
        <dbReference type="ARBA" id="ARBA00036535"/>
    </source>
</evidence>
<dbReference type="InterPro" id="IPR006145">
    <property type="entry name" value="PsdUridine_synth_RsuA/RluA"/>
</dbReference>
<dbReference type="GO" id="GO:0160138">
    <property type="term" value="F:23S rRNA pseudouridine(2604) synthase activity"/>
    <property type="evidence" value="ECO:0007669"/>
    <property type="project" value="UniProtKB-EC"/>
</dbReference>
<dbReference type="EC" id="5.4.99.-" evidence="6"/>
<evidence type="ECO:0000256" key="6">
    <source>
        <dbReference type="RuleBase" id="RU003887"/>
    </source>
</evidence>
<gene>
    <name evidence="8" type="ORF">SAMN05421831_104106</name>
</gene>
<dbReference type="GO" id="GO:0003723">
    <property type="term" value="F:RNA binding"/>
    <property type="evidence" value="ECO:0007669"/>
    <property type="project" value="UniProtKB-KW"/>
</dbReference>
<comment type="similarity">
    <text evidence="1 6">Belongs to the pseudouridine synthase RsuA family.</text>
</comment>
<evidence type="ECO:0000256" key="2">
    <source>
        <dbReference type="ARBA" id="ARBA00023235"/>
    </source>
</evidence>
<dbReference type="Gene3D" id="3.30.70.580">
    <property type="entry name" value="Pseudouridine synthase I, catalytic domain, N-terminal subdomain"/>
    <property type="match status" value="1"/>
</dbReference>
<evidence type="ECO:0000256" key="3">
    <source>
        <dbReference type="ARBA" id="ARBA00036390"/>
    </source>
</evidence>
<evidence type="ECO:0000313" key="9">
    <source>
        <dbReference type="Proteomes" id="UP000242999"/>
    </source>
</evidence>
<dbReference type="InterPro" id="IPR036986">
    <property type="entry name" value="S4_RNA-bd_sf"/>
</dbReference>
<dbReference type="OrthoDB" id="9807213at2"/>
<dbReference type="SUPFAM" id="SSF55120">
    <property type="entry name" value="Pseudouridine synthase"/>
    <property type="match status" value="1"/>
</dbReference>
<organism evidence="8 9">
    <name type="scientific">Allopseudospirillum japonicum</name>
    <dbReference type="NCBI Taxonomy" id="64971"/>
    <lineage>
        <taxon>Bacteria</taxon>
        <taxon>Pseudomonadati</taxon>
        <taxon>Pseudomonadota</taxon>
        <taxon>Gammaproteobacteria</taxon>
        <taxon>Oceanospirillales</taxon>
        <taxon>Oceanospirillaceae</taxon>
        <taxon>Allopseudospirillum</taxon>
    </lineage>
</organism>
<dbReference type="PROSITE" id="PS01149">
    <property type="entry name" value="PSI_RSU"/>
    <property type="match status" value="1"/>
</dbReference>
<dbReference type="PANTHER" id="PTHR47683:SF2">
    <property type="entry name" value="RNA-BINDING S4 DOMAIN-CONTAINING PROTEIN"/>
    <property type="match status" value="1"/>
</dbReference>
<dbReference type="InterPro" id="IPR020094">
    <property type="entry name" value="TruA/RsuA/RluB/E/F_N"/>
</dbReference>
<dbReference type="PANTHER" id="PTHR47683">
    <property type="entry name" value="PSEUDOURIDINE SYNTHASE FAMILY PROTEIN-RELATED"/>
    <property type="match status" value="1"/>
</dbReference>
<sequence>MRLDKFLCHSTDLSRSQAKRLIKQGQIRVQAQIIKDAAFSLNPEDQVYWGQDQLHCIGLRYWMLHKPTGYECTHLETWGSYPSVLSLLKVTHADRLHTVGRLDADTSGLLLITDDGHWSHQITSPRYQCTKVYRAEIATPLTDVEAAKTACLQGIMLHGEKQPTRPAQLEIIHPTCIRLSVQEGRYHQVKRMLAALGTQVVHLHREQIGTLILDADLAPGQARALTTAEVQQLAEPKRIP</sequence>
<dbReference type="SMART" id="SM00363">
    <property type="entry name" value="S4"/>
    <property type="match status" value="1"/>
</dbReference>
<dbReference type="EMBL" id="FNYH01000004">
    <property type="protein sequence ID" value="SEI56216.1"/>
    <property type="molecule type" value="Genomic_DNA"/>
</dbReference>
<keyword evidence="9" id="KW-1185">Reference proteome</keyword>
<dbReference type="CDD" id="cd00165">
    <property type="entry name" value="S4"/>
    <property type="match status" value="1"/>
</dbReference>
<dbReference type="InterPro" id="IPR018496">
    <property type="entry name" value="PsdUridine_synth_RsuA/RluB_CS"/>
</dbReference>
<dbReference type="InterPro" id="IPR042092">
    <property type="entry name" value="PsdUridine_s_RsuA/RluB/E/F_cat"/>
</dbReference>
<dbReference type="InterPro" id="IPR020103">
    <property type="entry name" value="PsdUridine_synth_cat_dom_sf"/>
</dbReference>
<evidence type="ECO:0000313" key="8">
    <source>
        <dbReference type="EMBL" id="SEI56216.1"/>
    </source>
</evidence>
<feature type="domain" description="RNA-binding S4" evidence="7">
    <location>
        <begin position="1"/>
        <end position="63"/>
    </location>
</feature>
<proteinExistence type="inferred from homology"/>
<keyword evidence="5" id="KW-0694">RNA-binding</keyword>
<name>A0A1H6RP00_9GAMM</name>
<reference evidence="9" key="1">
    <citation type="submission" date="2016-10" db="EMBL/GenBank/DDBJ databases">
        <authorList>
            <person name="Varghese N."/>
            <person name="Submissions S."/>
        </authorList>
    </citation>
    <scope>NUCLEOTIDE SEQUENCE [LARGE SCALE GENOMIC DNA]</scope>
    <source>
        <strain evidence="9">DSM 7165</strain>
    </source>
</reference>
<dbReference type="Proteomes" id="UP000242999">
    <property type="component" value="Unassembled WGS sequence"/>
</dbReference>